<dbReference type="OrthoDB" id="7013150at2"/>
<evidence type="ECO:0000259" key="1">
    <source>
        <dbReference type="Pfam" id="PF09832"/>
    </source>
</evidence>
<evidence type="ECO:0000313" key="3">
    <source>
        <dbReference type="Proteomes" id="UP000243426"/>
    </source>
</evidence>
<dbReference type="AlphaFoldDB" id="A0A1H1UXC2"/>
<keyword evidence="3" id="KW-1185">Reference proteome</keyword>
<organism evidence="2 3">
    <name type="scientific">Halopseudomonas litoralis</name>
    <dbReference type="NCBI Taxonomy" id="797277"/>
    <lineage>
        <taxon>Bacteria</taxon>
        <taxon>Pseudomonadati</taxon>
        <taxon>Pseudomonadota</taxon>
        <taxon>Gammaproteobacteria</taxon>
        <taxon>Pseudomonadales</taxon>
        <taxon>Pseudomonadaceae</taxon>
        <taxon>Halopseudomonas</taxon>
    </lineage>
</organism>
<dbReference type="RefSeq" id="WP_090274192.1">
    <property type="nucleotide sequence ID" value="NZ_LT629748.1"/>
</dbReference>
<dbReference type="Proteomes" id="UP000243426">
    <property type="component" value="Chromosome I"/>
</dbReference>
<protein>
    <recommendedName>
        <fullName evidence="1">DUF2059 domain-containing protein</fullName>
    </recommendedName>
</protein>
<dbReference type="STRING" id="797277.SAMN05216198_2739"/>
<dbReference type="InterPro" id="IPR018637">
    <property type="entry name" value="DUF2059"/>
</dbReference>
<proteinExistence type="predicted"/>
<name>A0A1H1UXC2_9GAMM</name>
<dbReference type="EMBL" id="LT629748">
    <property type="protein sequence ID" value="SDS77162.1"/>
    <property type="molecule type" value="Genomic_DNA"/>
</dbReference>
<gene>
    <name evidence="2" type="ORF">SAMN05216198_2739</name>
</gene>
<accession>A0A1H1UXC2</accession>
<evidence type="ECO:0000313" key="2">
    <source>
        <dbReference type="EMBL" id="SDS77162.1"/>
    </source>
</evidence>
<feature type="domain" description="DUF2059" evidence="1">
    <location>
        <begin position="82"/>
        <end position="133"/>
    </location>
</feature>
<reference evidence="3" key="1">
    <citation type="submission" date="2016-10" db="EMBL/GenBank/DDBJ databases">
        <authorList>
            <person name="Varghese N."/>
            <person name="Submissions S."/>
        </authorList>
    </citation>
    <scope>NUCLEOTIDE SEQUENCE [LARGE SCALE GENOMIC DNA]</scope>
    <source>
        <strain evidence="3">2SM5</strain>
    </source>
</reference>
<dbReference type="Pfam" id="PF09832">
    <property type="entry name" value="DUF2059"/>
    <property type="match status" value="1"/>
</dbReference>
<sequence length="250" mass="27427">MRPFPLSSLWFIFAALLLCSLYAGHVSASPAELYQRSGMAQHQQHFQAALQSAQQRYAGQFPPAVQETLVRNSSQRFEPQGMHDRAQARLALAMEPAAIQQALTFFNSPLGRKIVSAETQASSPASVATMQQGLPTRQLSAERHALIERLGSRLPALELGVEVSMALTGLAAQSANDLLGGLMKIPQQGGTASRDRLREQMRSNLPETLAYIYRDLSDDELTRFAEWAESVGGQAFYRATEQAVRDALNP</sequence>